<evidence type="ECO:0000313" key="1">
    <source>
        <dbReference type="EMBL" id="NMF93799.1"/>
    </source>
</evidence>
<dbReference type="Gene3D" id="3.40.630.30">
    <property type="match status" value="1"/>
</dbReference>
<keyword evidence="2" id="KW-1185">Reference proteome</keyword>
<protein>
    <submittedName>
        <fullName evidence="1">GNAT family N-acetyltransferase</fullName>
    </submittedName>
</protein>
<comment type="caution">
    <text evidence="1">The sequence shown here is derived from an EMBL/GenBank/DDBJ whole genome shotgun (WGS) entry which is preliminary data.</text>
</comment>
<dbReference type="EMBL" id="WTVH01000018">
    <property type="protein sequence ID" value="NMF93799.1"/>
    <property type="molecule type" value="Genomic_DNA"/>
</dbReference>
<organism evidence="1 2">
    <name type="scientific">Aromatoleum buckelii</name>
    <dbReference type="NCBI Taxonomy" id="200254"/>
    <lineage>
        <taxon>Bacteria</taxon>
        <taxon>Pseudomonadati</taxon>
        <taxon>Pseudomonadota</taxon>
        <taxon>Betaproteobacteria</taxon>
        <taxon>Rhodocyclales</taxon>
        <taxon>Rhodocyclaceae</taxon>
        <taxon>Aromatoleum</taxon>
    </lineage>
</organism>
<sequence>MPVAKLSTSIEKLGWGNGLLYAFGRALQRASGGRARLIRYVLVAQPVPPAAQAQCRPSAKNPVRAVLSDDPLVQQFPRAKSVVTRRFRTGSTCFATESKGGFSGFLWLARDAYEEDEVRCRYELAQPDCSAWDFDVYVEPEYRIGRTFARLWDAANSHLDGQGVRWSFSRISTFNPASLSSHSRLGVRKLYTATFLCLGKLQVAVIGAPPFVHFSLSPASRPVLRLHPPADG</sequence>
<evidence type="ECO:0000313" key="2">
    <source>
        <dbReference type="Proteomes" id="UP000601990"/>
    </source>
</evidence>
<reference evidence="1" key="1">
    <citation type="submission" date="2019-12" db="EMBL/GenBank/DDBJ databases">
        <title>Comparative genomics gives insights into the taxonomy of the Azoarcus-Aromatoleum group and reveals separate origins of nif in the plant-associated Azoarcus and non-plant-associated Aromatoleum sub-groups.</title>
        <authorList>
            <person name="Lafos M."/>
            <person name="Maluk M."/>
            <person name="Batista M."/>
            <person name="Junghare M."/>
            <person name="Carmona M."/>
            <person name="Faoro H."/>
            <person name="Cruz L.M."/>
            <person name="Battistoni F."/>
            <person name="De Souza E."/>
            <person name="Pedrosa F."/>
            <person name="Chen W.-M."/>
            <person name="Poole P.S."/>
            <person name="Dixon R.A."/>
            <person name="James E.K."/>
        </authorList>
    </citation>
    <scope>NUCLEOTIDE SEQUENCE</scope>
    <source>
        <strain evidence="1">U120</strain>
    </source>
</reference>
<accession>A0ABX1N3H0</accession>
<gene>
    <name evidence="1" type="ORF">GO608_10725</name>
</gene>
<dbReference type="Proteomes" id="UP000601990">
    <property type="component" value="Unassembled WGS sequence"/>
</dbReference>
<name>A0ABX1N3H0_9RHOO</name>
<dbReference type="RefSeq" id="WP_169199054.1">
    <property type="nucleotide sequence ID" value="NZ_WTVH02000009.1"/>
</dbReference>
<proteinExistence type="predicted"/>